<dbReference type="Proteomes" id="UP001165083">
    <property type="component" value="Unassembled WGS sequence"/>
</dbReference>
<evidence type="ECO:0000313" key="2">
    <source>
        <dbReference type="Proteomes" id="UP001165083"/>
    </source>
</evidence>
<keyword evidence="2" id="KW-1185">Reference proteome</keyword>
<reference evidence="1" key="1">
    <citation type="submission" date="2023-04" db="EMBL/GenBank/DDBJ databases">
        <title>Phytophthora lilii NBRC 32176.</title>
        <authorList>
            <person name="Ichikawa N."/>
            <person name="Sato H."/>
            <person name="Tonouchi N."/>
        </authorList>
    </citation>
    <scope>NUCLEOTIDE SEQUENCE</scope>
    <source>
        <strain evidence="1">NBRC 32176</strain>
    </source>
</reference>
<comment type="caution">
    <text evidence="1">The sequence shown here is derived from an EMBL/GenBank/DDBJ whole genome shotgun (WGS) entry which is preliminary data.</text>
</comment>
<name>A0A9W6U0C6_9STRA</name>
<dbReference type="AlphaFoldDB" id="A0A9W6U0C6"/>
<protein>
    <submittedName>
        <fullName evidence="1">Unnamed protein product</fullName>
    </submittedName>
</protein>
<organism evidence="1 2">
    <name type="scientific">Phytophthora lilii</name>
    <dbReference type="NCBI Taxonomy" id="2077276"/>
    <lineage>
        <taxon>Eukaryota</taxon>
        <taxon>Sar</taxon>
        <taxon>Stramenopiles</taxon>
        <taxon>Oomycota</taxon>
        <taxon>Peronosporomycetes</taxon>
        <taxon>Peronosporales</taxon>
        <taxon>Peronosporaceae</taxon>
        <taxon>Phytophthora</taxon>
    </lineage>
</organism>
<sequence length="111" mass="12704">MLVAAEEISSTRRVARNLEGVEFRNWADEGKTVDNVFELLKLNLVDDNLLSNPVLSAWSSYARKLGKNPDRMLFTMLKNRHTDEALTRKLVAAKSDPRSRYIAQDLELIEI</sequence>
<dbReference type="EMBL" id="BSXW01000591">
    <property type="protein sequence ID" value="GMF26172.1"/>
    <property type="molecule type" value="Genomic_DNA"/>
</dbReference>
<proteinExistence type="predicted"/>
<accession>A0A9W6U0C6</accession>
<dbReference type="OrthoDB" id="98185at2759"/>
<evidence type="ECO:0000313" key="1">
    <source>
        <dbReference type="EMBL" id="GMF26172.1"/>
    </source>
</evidence>
<gene>
    <name evidence="1" type="ORF">Plil01_001087000</name>
</gene>